<keyword evidence="2" id="KW-1185">Reference proteome</keyword>
<sequence length="51" mass="5839">MSADTITVIHRPVYFVKHWKEGEVNKDATINPDTTEAIMKNIRGIPFLIQV</sequence>
<evidence type="ECO:0000313" key="2">
    <source>
        <dbReference type="Proteomes" id="UP001196413"/>
    </source>
</evidence>
<organism evidence="1 2">
    <name type="scientific">Parelaphostrongylus tenuis</name>
    <name type="common">Meningeal worm</name>
    <dbReference type="NCBI Taxonomy" id="148309"/>
    <lineage>
        <taxon>Eukaryota</taxon>
        <taxon>Metazoa</taxon>
        <taxon>Ecdysozoa</taxon>
        <taxon>Nematoda</taxon>
        <taxon>Chromadorea</taxon>
        <taxon>Rhabditida</taxon>
        <taxon>Rhabditina</taxon>
        <taxon>Rhabditomorpha</taxon>
        <taxon>Strongyloidea</taxon>
        <taxon>Metastrongylidae</taxon>
        <taxon>Parelaphostrongylus</taxon>
    </lineage>
</organism>
<accession>A0AAD5QL45</accession>
<gene>
    <name evidence="1" type="ORF">KIN20_009189</name>
</gene>
<comment type="caution">
    <text evidence="1">The sequence shown here is derived from an EMBL/GenBank/DDBJ whole genome shotgun (WGS) entry which is preliminary data.</text>
</comment>
<dbReference type="EMBL" id="JAHQIW010001544">
    <property type="protein sequence ID" value="KAJ1352765.1"/>
    <property type="molecule type" value="Genomic_DNA"/>
</dbReference>
<proteinExistence type="predicted"/>
<name>A0AAD5QL45_PARTN</name>
<evidence type="ECO:0000313" key="1">
    <source>
        <dbReference type="EMBL" id="KAJ1352765.1"/>
    </source>
</evidence>
<dbReference type="Proteomes" id="UP001196413">
    <property type="component" value="Unassembled WGS sequence"/>
</dbReference>
<protein>
    <submittedName>
        <fullName evidence="1">Uncharacterized protein</fullName>
    </submittedName>
</protein>
<reference evidence="1" key="1">
    <citation type="submission" date="2021-06" db="EMBL/GenBank/DDBJ databases">
        <title>Parelaphostrongylus tenuis whole genome reference sequence.</title>
        <authorList>
            <person name="Garwood T.J."/>
            <person name="Larsen P.A."/>
            <person name="Fountain-Jones N.M."/>
            <person name="Garbe J.R."/>
            <person name="Macchietto M.G."/>
            <person name="Kania S.A."/>
            <person name="Gerhold R.W."/>
            <person name="Richards J.E."/>
            <person name="Wolf T.M."/>
        </authorList>
    </citation>
    <scope>NUCLEOTIDE SEQUENCE</scope>
    <source>
        <strain evidence="1">MNPRO001-30</strain>
        <tissue evidence="1">Meninges</tissue>
    </source>
</reference>
<dbReference type="AlphaFoldDB" id="A0AAD5QL45"/>